<sequence length="326" mass="35863">MNELTEESMRLHKYVIELQLMQFTKEEKEGMEQRTLTLLEKLCFQFLMDKVTRTCSQEQKDTLFSIFNTIFHELKKNRRILMCQELIEKFHYIRKKFFVVSQSDTCLNYIQDLHKSAEGYKEELQKNTYIKYIPNLLVEIKNLPVRILDARRNIKKQQGFEAVTGILSMGSAAAGGALGIASVLAKTGGTVAAGSASAVTVANVAKSATKVVAAVADDAVNAVGAGANIASSTPIAANTAKAIGTAARCVFAGVSIVKEAVTMGKAVSETVQSRKTDCRFQKSFDEVFEFACLSIHFENDLNNKDATVSCAKSIALKVFEKVMAEN</sequence>
<evidence type="ECO:0000313" key="2">
    <source>
        <dbReference type="Proteomes" id="UP000076420"/>
    </source>
</evidence>
<dbReference type="EnsemblMetazoa" id="BGLB036318-RA">
    <property type="protein sequence ID" value="BGLB036318-PA"/>
    <property type="gene ID" value="BGLB036318"/>
</dbReference>
<dbReference type="Proteomes" id="UP000076420">
    <property type="component" value="Unassembled WGS sequence"/>
</dbReference>
<dbReference type="STRING" id="6526.A0A2C9LY24"/>
<dbReference type="AlphaFoldDB" id="A0A2C9LY24"/>
<accession>A0A2C9LY24</accession>
<dbReference type="EnsemblMetazoa" id="BGLB036318-RB">
    <property type="protein sequence ID" value="BGLB036318-PB"/>
    <property type="gene ID" value="BGLB036318"/>
</dbReference>
<protein>
    <submittedName>
        <fullName evidence="1">Uncharacterized protein</fullName>
    </submittedName>
</protein>
<name>A0A2C9LY24_BIOGL</name>
<dbReference type="VEuPathDB" id="VectorBase:BGLB036318"/>
<organism evidence="1 2">
    <name type="scientific">Biomphalaria glabrata</name>
    <name type="common">Bloodfluke planorb</name>
    <name type="synonym">Freshwater snail</name>
    <dbReference type="NCBI Taxonomy" id="6526"/>
    <lineage>
        <taxon>Eukaryota</taxon>
        <taxon>Metazoa</taxon>
        <taxon>Spiralia</taxon>
        <taxon>Lophotrochozoa</taxon>
        <taxon>Mollusca</taxon>
        <taxon>Gastropoda</taxon>
        <taxon>Heterobranchia</taxon>
        <taxon>Euthyneura</taxon>
        <taxon>Panpulmonata</taxon>
        <taxon>Hygrophila</taxon>
        <taxon>Lymnaeoidea</taxon>
        <taxon>Planorbidae</taxon>
        <taxon>Biomphalaria</taxon>
    </lineage>
</organism>
<reference evidence="1" key="1">
    <citation type="submission" date="2020-05" db="UniProtKB">
        <authorList>
            <consortium name="EnsemblMetazoa"/>
        </authorList>
    </citation>
    <scope>IDENTIFICATION</scope>
    <source>
        <strain evidence="1">BB02</strain>
    </source>
</reference>
<gene>
    <name evidence="1" type="primary">106072183</name>
</gene>
<evidence type="ECO:0000313" key="1">
    <source>
        <dbReference type="EnsemblMetazoa" id="BGLB036318-PB"/>
    </source>
</evidence>
<dbReference type="KEGG" id="bgt:106072183"/>
<proteinExistence type="predicted"/>